<keyword evidence="4" id="KW-0813">Transport</keyword>
<evidence type="ECO:0000313" key="10">
    <source>
        <dbReference type="EMBL" id="MDG4945024.1"/>
    </source>
</evidence>
<dbReference type="PANTHER" id="PTHR13822">
    <property type="entry name" value="ATP SYNTHASE DELTA/EPSILON CHAIN"/>
    <property type="match status" value="1"/>
</dbReference>
<gene>
    <name evidence="10" type="ORF">NMK71_01230</name>
</gene>
<evidence type="ECO:0000313" key="11">
    <source>
        <dbReference type="Proteomes" id="UP001152599"/>
    </source>
</evidence>
<evidence type="ECO:0000256" key="3">
    <source>
        <dbReference type="ARBA" id="ARBA00005712"/>
    </source>
</evidence>
<evidence type="ECO:0000256" key="2">
    <source>
        <dbReference type="ARBA" id="ARBA00004184"/>
    </source>
</evidence>
<dbReference type="InterPro" id="IPR036771">
    <property type="entry name" value="ATPsynth_dsu/esu_N"/>
</dbReference>
<dbReference type="Pfam" id="PF02823">
    <property type="entry name" value="ATP-synt_DE_N"/>
    <property type="match status" value="1"/>
</dbReference>
<dbReference type="PANTHER" id="PTHR13822:SF10">
    <property type="entry name" value="ATP SYNTHASE EPSILON CHAIN, CHLOROPLASTIC"/>
    <property type="match status" value="1"/>
</dbReference>
<dbReference type="EMBL" id="JANCMU010000001">
    <property type="protein sequence ID" value="MDG4945024.1"/>
    <property type="molecule type" value="Genomic_DNA"/>
</dbReference>
<evidence type="ECO:0000256" key="1">
    <source>
        <dbReference type="ARBA" id="ARBA00003543"/>
    </source>
</evidence>
<dbReference type="Proteomes" id="UP001152599">
    <property type="component" value="Unassembled WGS sequence"/>
</dbReference>
<keyword evidence="7" id="KW-0139">CF(1)</keyword>
<evidence type="ECO:0000256" key="4">
    <source>
        <dbReference type="ARBA" id="ARBA00022448"/>
    </source>
</evidence>
<keyword evidence="11" id="KW-1185">Reference proteome</keyword>
<protein>
    <submittedName>
        <fullName evidence="10">F0F1 ATP synthase subunit epsilon</fullName>
    </submittedName>
</protein>
<reference evidence="10" key="1">
    <citation type="submission" date="2022-07" db="EMBL/GenBank/DDBJ databases">
        <title>Description and genome-wide analysis of Profundicola chukchiensis gen. nov., sp. nov., marine bacteria isolated from bottom sediments of the Chukchi Sea.</title>
        <authorList>
            <person name="Romanenko L."/>
            <person name="Otstavnykh N."/>
            <person name="Kurilenko V."/>
            <person name="Eremeev V."/>
            <person name="Velansky P."/>
            <person name="Mikhailov V."/>
            <person name="Isaeva M."/>
        </authorList>
    </citation>
    <scope>NUCLEOTIDE SEQUENCE</scope>
    <source>
        <strain evidence="10">KMM 9713</strain>
    </source>
</reference>
<evidence type="ECO:0000256" key="6">
    <source>
        <dbReference type="ARBA" id="ARBA00023136"/>
    </source>
</evidence>
<keyword evidence="6" id="KW-0472">Membrane</keyword>
<dbReference type="GO" id="GO:0012505">
    <property type="term" value="C:endomembrane system"/>
    <property type="evidence" value="ECO:0007669"/>
    <property type="project" value="UniProtKB-SubCell"/>
</dbReference>
<accession>A0A9X4N1V0</accession>
<keyword evidence="5" id="KW-0406">Ion transport</keyword>
<dbReference type="GO" id="GO:0046933">
    <property type="term" value="F:proton-transporting ATP synthase activity, rotational mechanism"/>
    <property type="evidence" value="ECO:0007669"/>
    <property type="project" value="InterPro"/>
</dbReference>
<sequence length="99" mass="10957">MALKLQIITPEYVIFDGEVDSVIVPGKMGQFQMLENHAAIVSTLEAGKIEIHTHTTEFVDYNNEDGMLEMSPSDSKVMFLPVNGGIVEMNNNKCIILAE</sequence>
<evidence type="ECO:0000259" key="9">
    <source>
        <dbReference type="Pfam" id="PF02823"/>
    </source>
</evidence>
<evidence type="ECO:0000256" key="5">
    <source>
        <dbReference type="ARBA" id="ARBA00023065"/>
    </source>
</evidence>
<comment type="function">
    <text evidence="1">Produces ATP from ADP in the presence of a proton gradient across the membrane.</text>
</comment>
<name>A0A9X4N1V0_9FLAO</name>
<dbReference type="SUPFAM" id="SSF51344">
    <property type="entry name" value="Epsilon subunit of F1F0-ATP synthase N-terminal domain"/>
    <property type="match status" value="1"/>
</dbReference>
<dbReference type="AlphaFoldDB" id="A0A9X4N1V0"/>
<dbReference type="CDD" id="cd12152">
    <property type="entry name" value="F1-ATPase_delta"/>
    <property type="match status" value="1"/>
</dbReference>
<keyword evidence="8" id="KW-0066">ATP synthesis</keyword>
<comment type="subcellular location">
    <subcellularLocation>
        <location evidence="2">Endomembrane system</location>
        <topology evidence="2">Peripheral membrane protein</topology>
    </subcellularLocation>
</comment>
<evidence type="ECO:0000256" key="7">
    <source>
        <dbReference type="ARBA" id="ARBA00023196"/>
    </source>
</evidence>
<comment type="similarity">
    <text evidence="3">Belongs to the ATPase epsilon chain family.</text>
</comment>
<proteinExistence type="inferred from homology"/>
<dbReference type="RefSeq" id="WP_304416484.1">
    <property type="nucleotide sequence ID" value="NZ_JANAIE010000002.1"/>
</dbReference>
<dbReference type="InterPro" id="IPR001469">
    <property type="entry name" value="ATP_synth_F1_dsu/esu"/>
</dbReference>
<evidence type="ECO:0000256" key="8">
    <source>
        <dbReference type="ARBA" id="ARBA00023310"/>
    </source>
</evidence>
<comment type="caution">
    <text evidence="10">The sequence shown here is derived from an EMBL/GenBank/DDBJ whole genome shotgun (WGS) entry which is preliminary data.</text>
</comment>
<dbReference type="GO" id="GO:0045259">
    <property type="term" value="C:proton-transporting ATP synthase complex"/>
    <property type="evidence" value="ECO:0007669"/>
    <property type="project" value="UniProtKB-KW"/>
</dbReference>
<dbReference type="InterPro" id="IPR020546">
    <property type="entry name" value="ATP_synth_F1_dsu/esu_N"/>
</dbReference>
<feature type="domain" description="ATP synthase F1 complex delta/epsilon subunit N-terminal" evidence="9">
    <location>
        <begin position="3"/>
        <end position="76"/>
    </location>
</feature>
<dbReference type="Gene3D" id="2.60.15.10">
    <property type="entry name" value="F0F1 ATP synthase delta/epsilon subunit, N-terminal"/>
    <property type="match status" value="1"/>
</dbReference>
<organism evidence="10 11">
    <name type="scientific">Profundicola chukchiensis</name>
    <dbReference type="NCBI Taxonomy" id="2961959"/>
    <lineage>
        <taxon>Bacteria</taxon>
        <taxon>Pseudomonadati</taxon>
        <taxon>Bacteroidota</taxon>
        <taxon>Flavobacteriia</taxon>
        <taxon>Flavobacteriales</taxon>
        <taxon>Weeksellaceae</taxon>
        <taxon>Profundicola</taxon>
    </lineage>
</organism>